<dbReference type="Pfam" id="PF02775">
    <property type="entry name" value="TPP_enzyme_C"/>
    <property type="match status" value="1"/>
</dbReference>
<evidence type="ECO:0000256" key="7">
    <source>
        <dbReference type="ARBA" id="ARBA00023004"/>
    </source>
</evidence>
<evidence type="ECO:0000256" key="8">
    <source>
        <dbReference type="ARBA" id="ARBA00023014"/>
    </source>
</evidence>
<dbReference type="EC" id="1.2.7.3" evidence="12"/>
<evidence type="ECO:0000256" key="9">
    <source>
        <dbReference type="ARBA" id="ARBA00023052"/>
    </source>
</evidence>
<dbReference type="EMBL" id="JAFBEE010000004">
    <property type="protein sequence ID" value="MBM7614485.1"/>
    <property type="molecule type" value="Genomic_DNA"/>
</dbReference>
<evidence type="ECO:0000256" key="5">
    <source>
        <dbReference type="ARBA" id="ARBA00022842"/>
    </source>
</evidence>
<keyword evidence="5" id="KW-0460">Magnesium</keyword>
<dbReference type="RefSeq" id="WP_204400750.1">
    <property type="nucleotide sequence ID" value="NZ_JAFBEE010000004.1"/>
</dbReference>
<dbReference type="InterPro" id="IPR032686">
    <property type="entry name" value="PFO_beta_C"/>
</dbReference>
<feature type="domain" description="Pyruvate ferredoxin oxidoreductase beta subunit C-terminal" evidence="11">
    <location>
        <begin position="202"/>
        <end position="267"/>
    </location>
</feature>
<keyword evidence="13" id="KW-1185">Reference proteome</keyword>
<evidence type="ECO:0000256" key="1">
    <source>
        <dbReference type="ARBA" id="ARBA00001946"/>
    </source>
</evidence>
<evidence type="ECO:0000313" key="12">
    <source>
        <dbReference type="EMBL" id="MBM7614485.1"/>
    </source>
</evidence>
<keyword evidence="6 12" id="KW-0560">Oxidoreductase</keyword>
<evidence type="ECO:0000256" key="3">
    <source>
        <dbReference type="ARBA" id="ARBA00001966"/>
    </source>
</evidence>
<evidence type="ECO:0000256" key="6">
    <source>
        <dbReference type="ARBA" id="ARBA00023002"/>
    </source>
</evidence>
<dbReference type="SUPFAM" id="SSF52518">
    <property type="entry name" value="Thiamin diphosphate-binding fold (THDP-binding)"/>
    <property type="match status" value="1"/>
</dbReference>
<dbReference type="Proteomes" id="UP001314796">
    <property type="component" value="Unassembled WGS sequence"/>
</dbReference>
<dbReference type="EC" id="1.2.7.11" evidence="12"/>
<keyword evidence="8" id="KW-0411">Iron-sulfur</keyword>
<dbReference type="NCBIfam" id="TIGR02177">
    <property type="entry name" value="PorB_KorB"/>
    <property type="match status" value="1"/>
</dbReference>
<comment type="caution">
    <text evidence="12">The sequence shown here is derived from an EMBL/GenBank/DDBJ whole genome shotgun (WGS) entry which is preliminary data.</text>
</comment>
<gene>
    <name evidence="12" type="ORF">JOC73_000996</name>
</gene>
<name>A0ABS2NNH8_9FIRM</name>
<comment type="cofactor">
    <cofactor evidence="1">
        <name>Mg(2+)</name>
        <dbReference type="ChEBI" id="CHEBI:18420"/>
    </cofactor>
</comment>
<dbReference type="InterPro" id="IPR029061">
    <property type="entry name" value="THDP-binding"/>
</dbReference>
<sequence length="290" mass="32055">MTNTTINTNQFDSVKNAWCPGCGNHGILAALKQALAELKLEPHEVLVTSGIGQAAKTPQYIRTNGFNGLHGRAVPPALGAQIANKDLKICITSGDGDTFGEGGNHVLHNMRRNIDVAHFVHDNQIYGLTKGQASPTTYPGHVTSVQTEGVINQPLNPIAFAIVTGATFVARTFSGDREHLVPIMKAAIQHKGYAIVDIMQPCVIFNKENTYQWYRENLYHLPEDHDPTNKIAALTRAFEYEEGKGIPMGIFYQVEKPTFIDNIPKLRDGKPLVDLELNPQKAERFLQEFL</sequence>
<organism evidence="12 13">
    <name type="scientific">Alkaliphilus hydrothermalis</name>
    <dbReference type="NCBI Taxonomy" id="1482730"/>
    <lineage>
        <taxon>Bacteria</taxon>
        <taxon>Bacillati</taxon>
        <taxon>Bacillota</taxon>
        <taxon>Clostridia</taxon>
        <taxon>Peptostreptococcales</taxon>
        <taxon>Natronincolaceae</taxon>
        <taxon>Alkaliphilus</taxon>
    </lineage>
</organism>
<dbReference type="Pfam" id="PF12367">
    <property type="entry name" value="PFO_beta_C"/>
    <property type="match status" value="1"/>
</dbReference>
<protein>
    <submittedName>
        <fullName evidence="12">2-oxoglutarate ferredoxin oxidoreductase subunit beta</fullName>
        <ecNumber evidence="12">1.2.7.11</ecNumber>
        <ecNumber evidence="12">1.2.7.3</ecNumber>
    </submittedName>
</protein>
<evidence type="ECO:0000259" key="10">
    <source>
        <dbReference type="Pfam" id="PF02775"/>
    </source>
</evidence>
<dbReference type="InterPro" id="IPR011766">
    <property type="entry name" value="TPP_enzyme_TPP-bd"/>
</dbReference>
<dbReference type="InterPro" id="IPR011896">
    <property type="entry name" value="OFOB"/>
</dbReference>
<dbReference type="PANTHER" id="PTHR48084:SF4">
    <property type="entry name" value="2-OXOGLUTARATE OXIDOREDUCTASE SUBUNIT KORB"/>
    <property type="match status" value="1"/>
</dbReference>
<evidence type="ECO:0000256" key="4">
    <source>
        <dbReference type="ARBA" id="ARBA00022723"/>
    </source>
</evidence>
<dbReference type="PANTHER" id="PTHR48084">
    <property type="entry name" value="2-OXOGLUTARATE OXIDOREDUCTASE SUBUNIT KORB-RELATED"/>
    <property type="match status" value="1"/>
</dbReference>
<reference evidence="12 13" key="1">
    <citation type="submission" date="2021-01" db="EMBL/GenBank/DDBJ databases">
        <title>Genomic Encyclopedia of Type Strains, Phase IV (KMG-IV): sequencing the most valuable type-strain genomes for metagenomic binning, comparative biology and taxonomic classification.</title>
        <authorList>
            <person name="Goeker M."/>
        </authorList>
    </citation>
    <scope>NUCLEOTIDE SEQUENCE [LARGE SCALE GENOMIC DNA]</scope>
    <source>
        <strain evidence="12 13">DSM 25890</strain>
    </source>
</reference>
<keyword evidence="4" id="KW-0479">Metal-binding</keyword>
<dbReference type="InterPro" id="IPR051457">
    <property type="entry name" value="2-oxoacid:Fd_oxidoreductase"/>
</dbReference>
<evidence type="ECO:0000313" key="13">
    <source>
        <dbReference type="Proteomes" id="UP001314796"/>
    </source>
</evidence>
<evidence type="ECO:0000259" key="11">
    <source>
        <dbReference type="Pfam" id="PF12367"/>
    </source>
</evidence>
<accession>A0ABS2NNH8</accession>
<proteinExistence type="predicted"/>
<dbReference type="Gene3D" id="3.40.50.970">
    <property type="match status" value="1"/>
</dbReference>
<keyword evidence="7" id="KW-0408">Iron</keyword>
<keyword evidence="9" id="KW-0786">Thiamine pyrophosphate</keyword>
<comment type="cofactor">
    <cofactor evidence="2">
        <name>thiamine diphosphate</name>
        <dbReference type="ChEBI" id="CHEBI:58937"/>
    </cofactor>
</comment>
<evidence type="ECO:0000256" key="2">
    <source>
        <dbReference type="ARBA" id="ARBA00001964"/>
    </source>
</evidence>
<comment type="cofactor">
    <cofactor evidence="3">
        <name>[4Fe-4S] cluster</name>
        <dbReference type="ChEBI" id="CHEBI:49883"/>
    </cofactor>
</comment>
<feature type="domain" description="Thiamine pyrophosphate enzyme TPP-binding" evidence="10">
    <location>
        <begin position="55"/>
        <end position="198"/>
    </location>
</feature>
<dbReference type="GO" id="GO:0047553">
    <property type="term" value="F:2-oxoglutarate synthase activity"/>
    <property type="evidence" value="ECO:0007669"/>
    <property type="project" value="UniProtKB-EC"/>
</dbReference>
<dbReference type="CDD" id="cd03375">
    <property type="entry name" value="TPP_OGFOR"/>
    <property type="match status" value="1"/>
</dbReference>